<evidence type="ECO:0000313" key="9">
    <source>
        <dbReference type="Proteomes" id="UP000095657"/>
    </source>
</evidence>
<dbReference type="PANTHER" id="PTHR47529:SF1">
    <property type="entry name" value="PERIPLASMIC CHAPERONE PPID"/>
    <property type="match status" value="1"/>
</dbReference>
<evidence type="ECO:0000256" key="4">
    <source>
        <dbReference type="ARBA" id="ARBA00023186"/>
    </source>
</evidence>
<evidence type="ECO:0000256" key="5">
    <source>
        <dbReference type="SAM" id="Coils"/>
    </source>
</evidence>
<dbReference type="STRING" id="47678.ERS852494_03059"/>
<keyword evidence="3 6" id="KW-0472">Membrane</keyword>
<dbReference type="Pfam" id="PF13623">
    <property type="entry name" value="SurA_N_2"/>
    <property type="match status" value="1"/>
</dbReference>
<sequence>MATLQNIRSKGPLLVIVIGLALFAFIAGDAWKVMQPHQAHDVGEVNGDALSAQEYQNLVEEYTEVVKLMRGVTALNDEQTSQVRDEVWRSYVNNKLIEKEAEALGLTVSTAEIQDILKAGVHPLLRQTPFQNPQTGNFDKDMLNKFLVEYAKMNESQMPAQYAEQYNNMYKYWSFIQKTLIQSRLAEKYQALVSKALISNPVEAQDAFDARVNQYNMLLAAVPYSSVVDSTIVVKESELKDLYNKKKEQFKQYQETRDIKYIDVQVTASAADRAAIQKEVDEATEQLATTTDDYTSFIRSVGSEAPYVDLFYNKTAFPSDVVARLDSASVGSVYGPYYNGGDNTINSFKIVAKTAAADSVEFRQIQVYAADAAKTKTLADSIYNAIKGGANFVDLAKKYGQTGDSNWMTAAQYEGAQIDGDNLKFISAINSTGVNELVNLPLGQANVILQVTNKKAVKDKYKVAVVKREVEFSKETYNRAYNDFSQFIAANPSVEKMVANAEEAGYKLLDRADLYSSEHGIGGVRGTKEALRWAFDKAKPGEVSGLYECGESDHMMVVGLVNIKPEGYRPLKAVQEQLRAEIVKDKKAEKIMADMKATNATSLDQYKAMPNAVSDSLKMVTFAAPAYVSALRSSEPLVGAYASVAEVNKLSAPIKGNAGVFVLQVYGKDKLNDTFNAKDEEATLTNMHARFASRLMNDLYLKGNVKDTRYLFF</sequence>
<reference evidence="7 9" key="1">
    <citation type="submission" date="2015-09" db="EMBL/GenBank/DDBJ databases">
        <authorList>
            <consortium name="Pathogen Informatics"/>
        </authorList>
    </citation>
    <scope>NUCLEOTIDE SEQUENCE [LARGE SCALE GENOMIC DNA]</scope>
    <source>
        <strain evidence="7 9">2789STDY5834880</strain>
    </source>
</reference>
<dbReference type="InterPro" id="IPR046357">
    <property type="entry name" value="PPIase_dom_sf"/>
</dbReference>
<keyword evidence="6" id="KW-0812">Transmembrane</keyword>
<dbReference type="GO" id="GO:0005886">
    <property type="term" value="C:plasma membrane"/>
    <property type="evidence" value="ECO:0007669"/>
    <property type="project" value="UniProtKB-SubCell"/>
</dbReference>
<evidence type="ECO:0000256" key="1">
    <source>
        <dbReference type="ARBA" id="ARBA00004236"/>
    </source>
</evidence>
<feature type="transmembrane region" description="Helical" evidence="6">
    <location>
        <begin position="12"/>
        <end position="31"/>
    </location>
</feature>
<evidence type="ECO:0000256" key="6">
    <source>
        <dbReference type="SAM" id="Phobius"/>
    </source>
</evidence>
<dbReference type="RefSeq" id="WP_055172883.1">
    <property type="nucleotide sequence ID" value="NZ_CAXSYJ010000002.1"/>
</dbReference>
<dbReference type="InterPro" id="IPR052029">
    <property type="entry name" value="PpiD_chaperone"/>
</dbReference>
<dbReference type="SUPFAM" id="SSF109998">
    <property type="entry name" value="Triger factor/SurA peptide-binding domain-like"/>
    <property type="match status" value="1"/>
</dbReference>
<keyword evidence="5" id="KW-0175">Coiled coil</keyword>
<reference evidence="8 10" key="2">
    <citation type="submission" date="2018-08" db="EMBL/GenBank/DDBJ databases">
        <title>A genome reference for cultivated species of the human gut microbiota.</title>
        <authorList>
            <person name="Zou Y."/>
            <person name="Xue W."/>
            <person name="Luo G."/>
        </authorList>
    </citation>
    <scope>NUCLEOTIDE SEQUENCE [LARGE SCALE GENOMIC DNA]</scope>
    <source>
        <strain evidence="8 10">OF02-6LB</strain>
    </source>
</reference>
<dbReference type="GO" id="GO:0003755">
    <property type="term" value="F:peptidyl-prolyl cis-trans isomerase activity"/>
    <property type="evidence" value="ECO:0007669"/>
    <property type="project" value="InterPro"/>
</dbReference>
<evidence type="ECO:0000256" key="2">
    <source>
        <dbReference type="ARBA" id="ARBA00022475"/>
    </source>
</evidence>
<dbReference type="PANTHER" id="PTHR47529">
    <property type="entry name" value="PEPTIDYL-PROLYL CIS-TRANS ISOMERASE D"/>
    <property type="match status" value="1"/>
</dbReference>
<dbReference type="Proteomes" id="UP000284431">
    <property type="component" value="Unassembled WGS sequence"/>
</dbReference>
<evidence type="ECO:0000313" key="10">
    <source>
        <dbReference type="Proteomes" id="UP000284431"/>
    </source>
</evidence>
<gene>
    <name evidence="8" type="ORF">DXA49_19415</name>
    <name evidence="7" type="ORF">ERS852494_03059</name>
</gene>
<dbReference type="Proteomes" id="UP000095657">
    <property type="component" value="Unassembled WGS sequence"/>
</dbReference>
<keyword evidence="6" id="KW-1133">Transmembrane helix</keyword>
<keyword evidence="7" id="KW-0413">Isomerase</keyword>
<organism evidence="7 9">
    <name type="scientific">Bacteroides caccae</name>
    <dbReference type="NCBI Taxonomy" id="47678"/>
    <lineage>
        <taxon>Bacteria</taxon>
        <taxon>Pseudomonadati</taxon>
        <taxon>Bacteroidota</taxon>
        <taxon>Bacteroidia</taxon>
        <taxon>Bacteroidales</taxon>
        <taxon>Bacteroidaceae</taxon>
        <taxon>Bacteroides</taxon>
    </lineage>
</organism>
<evidence type="ECO:0000256" key="3">
    <source>
        <dbReference type="ARBA" id="ARBA00023136"/>
    </source>
</evidence>
<dbReference type="Gene3D" id="3.10.50.40">
    <property type="match status" value="1"/>
</dbReference>
<keyword evidence="2" id="KW-1003">Cell membrane</keyword>
<evidence type="ECO:0000313" key="7">
    <source>
        <dbReference type="EMBL" id="CUP77873.1"/>
    </source>
</evidence>
<accession>A0A174QX98</accession>
<protein>
    <submittedName>
        <fullName evidence="7">Peptidyl-prolyl cis-trans isomerase</fullName>
    </submittedName>
    <submittedName>
        <fullName evidence="8">Peptidylprolyl isomerase</fullName>
    </submittedName>
</protein>
<dbReference type="AlphaFoldDB" id="A0A174QX98"/>
<proteinExistence type="predicted"/>
<dbReference type="EMBL" id="QSCS01000039">
    <property type="protein sequence ID" value="RGY22393.1"/>
    <property type="molecule type" value="Genomic_DNA"/>
</dbReference>
<dbReference type="EMBL" id="CZAI01000007">
    <property type="protein sequence ID" value="CUP77873.1"/>
    <property type="molecule type" value="Genomic_DNA"/>
</dbReference>
<feature type="coiled-coil region" evidence="5">
    <location>
        <begin position="236"/>
        <end position="293"/>
    </location>
</feature>
<comment type="subcellular location">
    <subcellularLocation>
        <location evidence="1">Cell membrane</location>
    </subcellularLocation>
</comment>
<dbReference type="InterPro" id="IPR027304">
    <property type="entry name" value="Trigger_fact/SurA_dom_sf"/>
</dbReference>
<dbReference type="Pfam" id="PF13616">
    <property type="entry name" value="Rotamase_3"/>
    <property type="match status" value="1"/>
</dbReference>
<name>A0A174QX98_9BACE</name>
<keyword evidence="4" id="KW-0143">Chaperone</keyword>
<evidence type="ECO:0000313" key="8">
    <source>
        <dbReference type="EMBL" id="RGY22393.1"/>
    </source>
</evidence>